<organism evidence="2 3">
    <name type="scientific">Brevibacillus agri</name>
    <dbReference type="NCBI Taxonomy" id="51101"/>
    <lineage>
        <taxon>Bacteria</taxon>
        <taxon>Bacillati</taxon>
        <taxon>Bacillota</taxon>
        <taxon>Bacilli</taxon>
        <taxon>Bacillales</taxon>
        <taxon>Paenibacillaceae</taxon>
        <taxon>Brevibacillus</taxon>
    </lineage>
</organism>
<evidence type="ECO:0000313" key="3">
    <source>
        <dbReference type="Proteomes" id="UP000276178"/>
    </source>
</evidence>
<dbReference type="Proteomes" id="UP000276178">
    <property type="component" value="Unassembled WGS sequence"/>
</dbReference>
<sequence>MEWDSGKLIRKIALHNGPFSASILFMGSILQKLTLDFMKAVELLCHAVHTFCDSYSFVRIVQGNSIGERLRPLYNQGNNTNGGGYAMRKWMKMTVLFIGLLIDTKTMIRTSDLEMIVKL</sequence>
<dbReference type="AlphaFoldDB" id="A0A3M8A848"/>
<accession>A0A3M8A848</accession>
<gene>
    <name evidence="1" type="ORF">BAG01nite_48080</name>
    <name evidence="2" type="ORF">EB820_24720</name>
</gene>
<reference evidence="2 3" key="1">
    <citation type="submission" date="2018-10" db="EMBL/GenBank/DDBJ databases">
        <title>Phylogenomics of Brevibacillus.</title>
        <authorList>
            <person name="Dunlap C."/>
        </authorList>
    </citation>
    <scope>NUCLEOTIDE SEQUENCE [LARGE SCALE GENOMIC DNA]</scope>
    <source>
        <strain evidence="2 3">NRRL NRS 1219</strain>
    </source>
</reference>
<dbReference type="Proteomes" id="UP000317180">
    <property type="component" value="Unassembled WGS sequence"/>
</dbReference>
<dbReference type="EMBL" id="RHHN01000097">
    <property type="protein sequence ID" value="RNB47201.1"/>
    <property type="molecule type" value="Genomic_DNA"/>
</dbReference>
<evidence type="ECO:0000313" key="4">
    <source>
        <dbReference type="Proteomes" id="UP000317180"/>
    </source>
</evidence>
<reference evidence="1 4" key="2">
    <citation type="submission" date="2019-06" db="EMBL/GenBank/DDBJ databases">
        <title>Whole genome shotgun sequence of Brevibacillus agri NBRC 15538.</title>
        <authorList>
            <person name="Hosoyama A."/>
            <person name="Uohara A."/>
            <person name="Ohji S."/>
            <person name="Ichikawa N."/>
        </authorList>
    </citation>
    <scope>NUCLEOTIDE SEQUENCE [LARGE SCALE GENOMIC DNA]</scope>
    <source>
        <strain evidence="1 4">NBRC 15538</strain>
    </source>
</reference>
<keyword evidence="4" id="KW-1185">Reference proteome</keyword>
<evidence type="ECO:0000313" key="1">
    <source>
        <dbReference type="EMBL" id="GED28706.1"/>
    </source>
</evidence>
<dbReference type="EMBL" id="BJOD01000093">
    <property type="protein sequence ID" value="GED28706.1"/>
    <property type="molecule type" value="Genomic_DNA"/>
</dbReference>
<protein>
    <submittedName>
        <fullName evidence="2">Uncharacterized protein</fullName>
    </submittedName>
</protein>
<comment type="caution">
    <text evidence="2">The sequence shown here is derived from an EMBL/GenBank/DDBJ whole genome shotgun (WGS) entry which is preliminary data.</text>
</comment>
<evidence type="ECO:0000313" key="2">
    <source>
        <dbReference type="EMBL" id="RNB47201.1"/>
    </source>
</evidence>
<name>A0A3M8A848_9BACL</name>
<proteinExistence type="predicted"/>